<evidence type="ECO:0000313" key="2">
    <source>
        <dbReference type="Proteomes" id="UP000198211"/>
    </source>
</evidence>
<organism evidence="1 2">
    <name type="scientific">Phytophthora megakarya</name>
    <dbReference type="NCBI Taxonomy" id="4795"/>
    <lineage>
        <taxon>Eukaryota</taxon>
        <taxon>Sar</taxon>
        <taxon>Stramenopiles</taxon>
        <taxon>Oomycota</taxon>
        <taxon>Peronosporomycetes</taxon>
        <taxon>Peronosporales</taxon>
        <taxon>Peronosporaceae</taxon>
        <taxon>Phytophthora</taxon>
    </lineage>
</organism>
<dbReference type="Proteomes" id="UP000198211">
    <property type="component" value="Unassembled WGS sequence"/>
</dbReference>
<evidence type="ECO:0000313" key="1">
    <source>
        <dbReference type="EMBL" id="OWZ21818.1"/>
    </source>
</evidence>
<gene>
    <name evidence="1" type="ORF">PHMEG_0003568</name>
</gene>
<comment type="caution">
    <text evidence="1">The sequence shown here is derived from an EMBL/GenBank/DDBJ whole genome shotgun (WGS) entry which is preliminary data.</text>
</comment>
<proteinExistence type="predicted"/>
<dbReference type="EMBL" id="NBNE01000186">
    <property type="protein sequence ID" value="OWZ21818.1"/>
    <property type="molecule type" value="Genomic_DNA"/>
</dbReference>
<accession>A0A225WXN9</accession>
<sequence>MNCLAAKLLGQKLEICSVARFVWDDTMARVSEVSFQTDLITPILNVLGSLEQVASVFSYALVTPEGHTIVQ</sequence>
<dbReference type="AlphaFoldDB" id="A0A225WXN9"/>
<reference evidence="2" key="1">
    <citation type="submission" date="2017-03" db="EMBL/GenBank/DDBJ databases">
        <title>Phytopthora megakarya and P. palmivora, two closely related causual agents of cacao black pod achieved similar genome size and gene model numbers by different mechanisms.</title>
        <authorList>
            <person name="Ali S."/>
            <person name="Shao J."/>
            <person name="Larry D.J."/>
            <person name="Kronmiller B."/>
            <person name="Shen D."/>
            <person name="Strem M.D."/>
            <person name="Melnick R.L."/>
            <person name="Guiltinan M.J."/>
            <person name="Tyler B.M."/>
            <person name="Meinhardt L.W."/>
            <person name="Bailey B.A."/>
        </authorList>
    </citation>
    <scope>NUCLEOTIDE SEQUENCE [LARGE SCALE GENOMIC DNA]</scope>
    <source>
        <strain evidence="2">zdho120</strain>
    </source>
</reference>
<name>A0A225WXN9_9STRA</name>
<protein>
    <submittedName>
        <fullName evidence="1">Uncharacterized protein</fullName>
    </submittedName>
</protein>
<keyword evidence="2" id="KW-1185">Reference proteome</keyword>
<dbReference type="OrthoDB" id="92463at2759"/>